<accession>A0A8H3I556</accession>
<name>A0A8H3I556_9LECA</name>
<comment type="caution">
    <text evidence="2">The sequence shown here is derived from an EMBL/GenBank/DDBJ whole genome shotgun (WGS) entry which is preliminary data.</text>
</comment>
<feature type="region of interest" description="Disordered" evidence="1">
    <location>
        <begin position="37"/>
        <end position="76"/>
    </location>
</feature>
<keyword evidence="3" id="KW-1185">Reference proteome</keyword>
<feature type="region of interest" description="Disordered" evidence="1">
    <location>
        <begin position="118"/>
        <end position="160"/>
    </location>
</feature>
<feature type="compositionally biased region" description="Basic and acidic residues" evidence="1">
    <location>
        <begin position="37"/>
        <end position="50"/>
    </location>
</feature>
<dbReference type="Proteomes" id="UP000664203">
    <property type="component" value="Unassembled WGS sequence"/>
</dbReference>
<feature type="compositionally biased region" description="Basic and acidic residues" evidence="1">
    <location>
        <begin position="63"/>
        <end position="76"/>
    </location>
</feature>
<evidence type="ECO:0000256" key="1">
    <source>
        <dbReference type="SAM" id="MobiDB-lite"/>
    </source>
</evidence>
<protein>
    <submittedName>
        <fullName evidence="2">Uncharacterized protein</fullName>
    </submittedName>
</protein>
<dbReference type="EMBL" id="CAJPDR010000023">
    <property type="protein sequence ID" value="CAF9907720.1"/>
    <property type="molecule type" value="Genomic_DNA"/>
</dbReference>
<evidence type="ECO:0000313" key="2">
    <source>
        <dbReference type="EMBL" id="CAF9907720.1"/>
    </source>
</evidence>
<dbReference type="AlphaFoldDB" id="A0A8H3I556"/>
<reference evidence="2" key="1">
    <citation type="submission" date="2021-03" db="EMBL/GenBank/DDBJ databases">
        <authorList>
            <person name="Tagirdzhanova G."/>
        </authorList>
    </citation>
    <scope>NUCLEOTIDE SEQUENCE</scope>
</reference>
<feature type="compositionally biased region" description="Basic and acidic residues" evidence="1">
    <location>
        <begin position="125"/>
        <end position="160"/>
    </location>
</feature>
<organism evidence="2 3">
    <name type="scientific">Alectoria fallacina</name>
    <dbReference type="NCBI Taxonomy" id="1903189"/>
    <lineage>
        <taxon>Eukaryota</taxon>
        <taxon>Fungi</taxon>
        <taxon>Dikarya</taxon>
        <taxon>Ascomycota</taxon>
        <taxon>Pezizomycotina</taxon>
        <taxon>Lecanoromycetes</taxon>
        <taxon>OSLEUM clade</taxon>
        <taxon>Lecanoromycetidae</taxon>
        <taxon>Lecanorales</taxon>
        <taxon>Lecanorineae</taxon>
        <taxon>Parmeliaceae</taxon>
        <taxon>Alectoria</taxon>
    </lineage>
</organism>
<evidence type="ECO:0000313" key="3">
    <source>
        <dbReference type="Proteomes" id="UP000664203"/>
    </source>
</evidence>
<sequence>MESQIQSHSTGTIEAMMQPRDISEYVDYAAYASSISEDEKKVSLPEKETPHNPPSPPSSLPALDHDSGRFRDDWEIGDVRHEEAESALDEHESPLILFPSRLTDLSIIHISPFRLLASPATSRQKHADRISDPKAGDDSPRKRPSEDSDDSWHDPGLDDV</sequence>
<gene>
    <name evidence="2" type="ORF">ALECFALPRED_003784</name>
</gene>
<proteinExistence type="predicted"/>